<feature type="compositionally biased region" description="Polar residues" evidence="1">
    <location>
        <begin position="22"/>
        <end position="34"/>
    </location>
</feature>
<organism evidence="2 3">
    <name type="scientific">Bipolaris victoriae (strain FI3)</name>
    <name type="common">Victoria blight of oats agent</name>
    <name type="synonym">Cochliobolus victoriae</name>
    <dbReference type="NCBI Taxonomy" id="930091"/>
    <lineage>
        <taxon>Eukaryota</taxon>
        <taxon>Fungi</taxon>
        <taxon>Dikarya</taxon>
        <taxon>Ascomycota</taxon>
        <taxon>Pezizomycotina</taxon>
        <taxon>Dothideomycetes</taxon>
        <taxon>Pleosporomycetidae</taxon>
        <taxon>Pleosporales</taxon>
        <taxon>Pleosporineae</taxon>
        <taxon>Pleosporaceae</taxon>
        <taxon>Bipolaris</taxon>
    </lineage>
</organism>
<dbReference type="HOGENOM" id="CLU_2960391_0_0_1"/>
<feature type="region of interest" description="Disordered" evidence="1">
    <location>
        <begin position="1"/>
        <end position="36"/>
    </location>
</feature>
<dbReference type="Proteomes" id="UP000054337">
    <property type="component" value="Unassembled WGS sequence"/>
</dbReference>
<keyword evidence="3" id="KW-1185">Reference proteome</keyword>
<protein>
    <submittedName>
        <fullName evidence="2">Uncharacterized protein</fullName>
    </submittedName>
</protein>
<sequence>MSELQQRKPATLTNKHTKRKQGQNGPRITGTNERQGVVGATCMHSHEAAEQIFIRQTET</sequence>
<gene>
    <name evidence="2" type="ORF">COCVIDRAFT_24204</name>
</gene>
<name>W7EPC9_BIPV3</name>
<dbReference type="GeneID" id="26253266"/>
<reference evidence="2 3" key="1">
    <citation type="journal article" date="2013" name="PLoS Genet.">
        <title>Comparative genome structure, secondary metabolite, and effector coding capacity across Cochliobolus pathogens.</title>
        <authorList>
            <person name="Condon B.J."/>
            <person name="Leng Y."/>
            <person name="Wu D."/>
            <person name="Bushley K.E."/>
            <person name="Ohm R.A."/>
            <person name="Otillar R."/>
            <person name="Martin J."/>
            <person name="Schackwitz W."/>
            <person name="Grimwood J."/>
            <person name="MohdZainudin N."/>
            <person name="Xue C."/>
            <person name="Wang R."/>
            <person name="Manning V.A."/>
            <person name="Dhillon B."/>
            <person name="Tu Z.J."/>
            <person name="Steffenson B.J."/>
            <person name="Salamov A."/>
            <person name="Sun H."/>
            <person name="Lowry S."/>
            <person name="LaButti K."/>
            <person name="Han J."/>
            <person name="Copeland A."/>
            <person name="Lindquist E."/>
            <person name="Barry K."/>
            <person name="Schmutz J."/>
            <person name="Baker S.E."/>
            <person name="Ciuffetti L.M."/>
            <person name="Grigoriev I.V."/>
            <person name="Zhong S."/>
            <person name="Turgeon B.G."/>
        </authorList>
    </citation>
    <scope>NUCLEOTIDE SEQUENCE [LARGE SCALE GENOMIC DNA]</scope>
    <source>
        <strain evidence="2 3">FI3</strain>
    </source>
</reference>
<dbReference type="RefSeq" id="XP_014559456.1">
    <property type="nucleotide sequence ID" value="XM_014703970.1"/>
</dbReference>
<evidence type="ECO:0000313" key="3">
    <source>
        <dbReference type="Proteomes" id="UP000054337"/>
    </source>
</evidence>
<proteinExistence type="predicted"/>
<evidence type="ECO:0000313" key="2">
    <source>
        <dbReference type="EMBL" id="EUN29926.1"/>
    </source>
</evidence>
<dbReference type="EMBL" id="KI968709">
    <property type="protein sequence ID" value="EUN29926.1"/>
    <property type="molecule type" value="Genomic_DNA"/>
</dbReference>
<dbReference type="AlphaFoldDB" id="W7EPC9"/>
<accession>W7EPC9</accession>
<evidence type="ECO:0000256" key="1">
    <source>
        <dbReference type="SAM" id="MobiDB-lite"/>
    </source>
</evidence>